<proteinExistence type="inferred from homology"/>
<evidence type="ECO:0000256" key="3">
    <source>
        <dbReference type="ARBA" id="ARBA00022692"/>
    </source>
</evidence>
<dbReference type="AlphaFoldDB" id="A0AAE3HMF1"/>
<dbReference type="RefSeq" id="WP_259056017.1">
    <property type="nucleotide sequence ID" value="NZ_JANUCT010000014.1"/>
</dbReference>
<keyword evidence="4 6" id="KW-1133">Transmembrane helix</keyword>
<keyword evidence="6" id="KW-1003">Cell membrane</keyword>
<evidence type="ECO:0000256" key="6">
    <source>
        <dbReference type="RuleBase" id="RU363041"/>
    </source>
</evidence>
<evidence type="ECO:0000256" key="4">
    <source>
        <dbReference type="ARBA" id="ARBA00022989"/>
    </source>
</evidence>
<keyword evidence="5 6" id="KW-0472">Membrane</keyword>
<dbReference type="PANTHER" id="PTHR43701">
    <property type="entry name" value="MEMBRANE TRANSPORTER PROTEIN MJ0441-RELATED"/>
    <property type="match status" value="1"/>
</dbReference>
<feature type="transmembrane region" description="Helical" evidence="6">
    <location>
        <begin position="41"/>
        <end position="60"/>
    </location>
</feature>
<dbReference type="EMBL" id="JANUCT010000014">
    <property type="protein sequence ID" value="MCS3904008.1"/>
    <property type="molecule type" value="Genomic_DNA"/>
</dbReference>
<evidence type="ECO:0000313" key="8">
    <source>
        <dbReference type="Proteomes" id="UP001204445"/>
    </source>
</evidence>
<dbReference type="Pfam" id="PF01925">
    <property type="entry name" value="TauE"/>
    <property type="match status" value="1"/>
</dbReference>
<reference evidence="7" key="1">
    <citation type="submission" date="2022-08" db="EMBL/GenBank/DDBJ databases">
        <title>Genomic Encyclopedia of Type Strains, Phase III (KMG-III): the genomes of soil and plant-associated and newly described type strains.</title>
        <authorList>
            <person name="Whitman W."/>
        </authorList>
    </citation>
    <scope>NUCLEOTIDE SEQUENCE</scope>
    <source>
        <strain evidence="7">HMT 1</strain>
    </source>
</reference>
<feature type="transmembrane region" description="Helical" evidence="6">
    <location>
        <begin position="256"/>
        <end position="275"/>
    </location>
</feature>
<comment type="subcellular location">
    <subcellularLocation>
        <location evidence="6">Cell membrane</location>
        <topology evidence="6">Multi-pass membrane protein</topology>
    </subcellularLocation>
    <subcellularLocation>
        <location evidence="1">Membrane</location>
        <topology evidence="1">Multi-pass membrane protein</topology>
    </subcellularLocation>
</comment>
<keyword evidence="8" id="KW-1185">Reference proteome</keyword>
<dbReference type="InterPro" id="IPR051598">
    <property type="entry name" value="TSUP/Inactive_protease-like"/>
</dbReference>
<protein>
    <recommendedName>
        <fullName evidence="6">Probable membrane transporter protein</fullName>
    </recommendedName>
</protein>
<comment type="similarity">
    <text evidence="2 6">Belongs to the 4-toluene sulfonate uptake permease (TSUP) (TC 2.A.102) family.</text>
</comment>
<feature type="transmembrane region" description="Helical" evidence="6">
    <location>
        <begin position="172"/>
        <end position="189"/>
    </location>
</feature>
<feature type="transmembrane region" description="Helical" evidence="6">
    <location>
        <begin position="94"/>
        <end position="113"/>
    </location>
</feature>
<accession>A0AAE3HMF1</accession>
<evidence type="ECO:0000256" key="1">
    <source>
        <dbReference type="ARBA" id="ARBA00004141"/>
    </source>
</evidence>
<dbReference type="Proteomes" id="UP001204445">
    <property type="component" value="Unassembled WGS sequence"/>
</dbReference>
<name>A0AAE3HMF1_9GAMM</name>
<dbReference type="GO" id="GO:0005886">
    <property type="term" value="C:plasma membrane"/>
    <property type="evidence" value="ECO:0007669"/>
    <property type="project" value="UniProtKB-SubCell"/>
</dbReference>
<feature type="transmembrane region" description="Helical" evidence="6">
    <location>
        <begin position="67"/>
        <end position="88"/>
    </location>
</feature>
<dbReference type="InterPro" id="IPR002781">
    <property type="entry name" value="TM_pro_TauE-like"/>
</dbReference>
<dbReference type="PANTHER" id="PTHR43701:SF2">
    <property type="entry name" value="MEMBRANE TRANSPORTER PROTEIN YJNA-RELATED"/>
    <property type="match status" value="1"/>
</dbReference>
<evidence type="ECO:0000256" key="2">
    <source>
        <dbReference type="ARBA" id="ARBA00009142"/>
    </source>
</evidence>
<evidence type="ECO:0000313" key="7">
    <source>
        <dbReference type="EMBL" id="MCS3904008.1"/>
    </source>
</evidence>
<feature type="transmembrane region" description="Helical" evidence="6">
    <location>
        <begin position="224"/>
        <end position="244"/>
    </location>
</feature>
<organism evidence="7 8">
    <name type="scientific">Methylohalomonas lacus</name>
    <dbReference type="NCBI Taxonomy" id="398773"/>
    <lineage>
        <taxon>Bacteria</taxon>
        <taxon>Pseudomonadati</taxon>
        <taxon>Pseudomonadota</taxon>
        <taxon>Gammaproteobacteria</taxon>
        <taxon>Methylohalomonadales</taxon>
        <taxon>Methylohalomonadaceae</taxon>
        <taxon>Methylohalomonas</taxon>
    </lineage>
</organism>
<comment type="caution">
    <text evidence="7">The sequence shown here is derived from an EMBL/GenBank/DDBJ whole genome shotgun (WGS) entry which is preliminary data.</text>
</comment>
<evidence type="ECO:0000256" key="5">
    <source>
        <dbReference type="ARBA" id="ARBA00023136"/>
    </source>
</evidence>
<sequence>MMAILLGIIVGLALGLTGGGGSILAVPLLIYGLDVAPKSAITLSLAVVALTALFGALMAWRHRLLELRAAMIFSAAGIVAAPAGILLGDQVSDRWLLIGFAVLMMIVALRMLANALRHPEQASVVRADFEHVGLNDTGTVCHYSHDGRLRLTAPCGLVLALMGVLAGLLSGLFGVGGGFVIVPALMLVTEMSIHRAVATSLLVITLVGLSGTASALAGDRPLDWFVGGLFLIGGLIGMGLGRAVAHRLAGPRLQQLFALVMIAVATYLLMQQWAVMPTGVMT</sequence>
<keyword evidence="3 6" id="KW-0812">Transmembrane</keyword>
<gene>
    <name evidence="7" type="ORF">J2T55_002040</name>
</gene>
<feature type="transmembrane region" description="Helical" evidence="6">
    <location>
        <begin position="196"/>
        <end position="218"/>
    </location>
</feature>